<keyword evidence="6 8" id="KW-1133">Transmembrane helix</keyword>
<evidence type="ECO:0000256" key="2">
    <source>
        <dbReference type="ARBA" id="ARBA00009142"/>
    </source>
</evidence>
<dbReference type="OrthoDB" id="8421744at2"/>
<feature type="transmembrane region" description="Helical" evidence="8">
    <location>
        <begin position="30"/>
        <end position="54"/>
    </location>
</feature>
<feature type="transmembrane region" description="Helical" evidence="8">
    <location>
        <begin position="228"/>
        <end position="248"/>
    </location>
</feature>
<keyword evidence="3" id="KW-0813">Transport</keyword>
<comment type="similarity">
    <text evidence="2 8">Belongs to the 4-toluene sulfonate uptake permease (TSUP) (TC 2.A.102) family.</text>
</comment>
<evidence type="ECO:0000313" key="9">
    <source>
        <dbReference type="EMBL" id="TRW24276.1"/>
    </source>
</evidence>
<dbReference type="Proteomes" id="UP000320643">
    <property type="component" value="Unassembled WGS sequence"/>
</dbReference>
<feature type="transmembrane region" description="Helical" evidence="8">
    <location>
        <begin position="131"/>
        <end position="151"/>
    </location>
</feature>
<comment type="caution">
    <text evidence="9">The sequence shown here is derived from an EMBL/GenBank/DDBJ whole genome shotgun (WGS) entry which is preliminary data.</text>
</comment>
<feature type="transmembrane region" description="Helical" evidence="8">
    <location>
        <begin position="91"/>
        <end position="110"/>
    </location>
</feature>
<evidence type="ECO:0000256" key="6">
    <source>
        <dbReference type="ARBA" id="ARBA00022989"/>
    </source>
</evidence>
<dbReference type="PANTHER" id="PTHR30269:SF37">
    <property type="entry name" value="MEMBRANE TRANSPORTER PROTEIN"/>
    <property type="match status" value="1"/>
</dbReference>
<dbReference type="EMBL" id="VJVZ01000006">
    <property type="protein sequence ID" value="TRW24276.1"/>
    <property type="molecule type" value="Genomic_DNA"/>
</dbReference>
<feature type="transmembrane region" description="Helical" evidence="8">
    <location>
        <begin position="194"/>
        <end position="216"/>
    </location>
</feature>
<evidence type="ECO:0000256" key="1">
    <source>
        <dbReference type="ARBA" id="ARBA00004651"/>
    </source>
</evidence>
<evidence type="ECO:0000313" key="10">
    <source>
        <dbReference type="Proteomes" id="UP000320643"/>
    </source>
</evidence>
<comment type="subcellular location">
    <subcellularLocation>
        <location evidence="1 8">Cell membrane</location>
        <topology evidence="1 8">Multi-pass membrane protein</topology>
    </subcellularLocation>
</comment>
<keyword evidence="10" id="KW-1185">Reference proteome</keyword>
<dbReference type="RefSeq" id="WP_143373356.1">
    <property type="nucleotide sequence ID" value="NZ_VJVZ01000006.1"/>
</dbReference>
<organism evidence="9 10">
    <name type="scientific">Flavobacterium zepuense</name>
    <dbReference type="NCBI Taxonomy" id="2593302"/>
    <lineage>
        <taxon>Bacteria</taxon>
        <taxon>Pseudomonadati</taxon>
        <taxon>Bacteroidota</taxon>
        <taxon>Flavobacteriia</taxon>
        <taxon>Flavobacteriales</taxon>
        <taxon>Flavobacteriaceae</taxon>
        <taxon>Flavobacterium</taxon>
    </lineage>
</organism>
<feature type="transmembrane region" description="Helical" evidence="8">
    <location>
        <begin position="66"/>
        <end position="85"/>
    </location>
</feature>
<dbReference type="Pfam" id="PF01925">
    <property type="entry name" value="TauE"/>
    <property type="match status" value="1"/>
</dbReference>
<dbReference type="GO" id="GO:0005886">
    <property type="term" value="C:plasma membrane"/>
    <property type="evidence" value="ECO:0007669"/>
    <property type="project" value="UniProtKB-SubCell"/>
</dbReference>
<keyword evidence="4 8" id="KW-1003">Cell membrane</keyword>
<dbReference type="PANTHER" id="PTHR30269">
    <property type="entry name" value="TRANSMEMBRANE PROTEIN YFCA"/>
    <property type="match status" value="1"/>
</dbReference>
<dbReference type="AlphaFoldDB" id="A0A552V1C6"/>
<dbReference type="InterPro" id="IPR002781">
    <property type="entry name" value="TM_pro_TauE-like"/>
</dbReference>
<name>A0A552V1C6_9FLAO</name>
<dbReference type="InterPro" id="IPR052017">
    <property type="entry name" value="TSUP"/>
</dbReference>
<sequence>MIITLIALFLGAVVAFWISAICGGGASLIIIPVLNILLPVPVVPFALTIGTFTSSVSRIGVFRKHIYLPVFFWFVPFSLPAVWLGAYMLKYINSVYLQLAIAMFLIYNISGLFSKNGKASHTKRRSKYKTALIGFCAGFISGLTGAVGLLFNKFYLKMGLTKEQIIATRAANEVFLHLIKMALYIAMGIYSGKAFMLGLVVALASVISASTIKYILPLLSEKMFAKIAYSTMVLSGAFLLVSASLSIITANQLNLTANYSEEKYETTISWTNGHYVLEYKPNGRLEFERSVTYNDLPQHIKKHYDSLALVYEDIKLEKVYTPHKPAGYELYAFKDNRMFKFKTN</sequence>
<evidence type="ECO:0000256" key="8">
    <source>
        <dbReference type="RuleBase" id="RU363041"/>
    </source>
</evidence>
<proteinExistence type="inferred from homology"/>
<evidence type="ECO:0000256" key="5">
    <source>
        <dbReference type="ARBA" id="ARBA00022692"/>
    </source>
</evidence>
<keyword evidence="7 8" id="KW-0472">Membrane</keyword>
<gene>
    <name evidence="9" type="ORF">FMM05_10610</name>
</gene>
<reference evidence="9 10" key="1">
    <citation type="submission" date="2019-07" db="EMBL/GenBank/DDBJ databases">
        <title>Flavobacterium sp. nov., isolated from glacier ice.</title>
        <authorList>
            <person name="Liu Q."/>
            <person name="Xin Y.-H."/>
        </authorList>
    </citation>
    <scope>NUCLEOTIDE SEQUENCE [LARGE SCALE GENOMIC DNA]</scope>
    <source>
        <strain evidence="9 10">ZT4R6</strain>
    </source>
</reference>
<evidence type="ECO:0000256" key="7">
    <source>
        <dbReference type="ARBA" id="ARBA00023136"/>
    </source>
</evidence>
<keyword evidence="5 8" id="KW-0812">Transmembrane</keyword>
<protein>
    <recommendedName>
        <fullName evidence="8">Probable membrane transporter protein</fullName>
    </recommendedName>
</protein>
<accession>A0A552V1C6</accession>
<evidence type="ECO:0000256" key="3">
    <source>
        <dbReference type="ARBA" id="ARBA00022448"/>
    </source>
</evidence>
<evidence type="ECO:0000256" key="4">
    <source>
        <dbReference type="ARBA" id="ARBA00022475"/>
    </source>
</evidence>